<evidence type="ECO:0000313" key="2">
    <source>
        <dbReference type="EMBL" id="MBL0389775.1"/>
    </source>
</evidence>
<accession>A0A937CP99</accession>
<sequence length="155" mass="15977">MANAGILAAVAGLAAAALLGLLAGALLAEGALLVPYWRTLPPEQFYALHPTWGPRLYRFYAPLTIATPLAALLSALVAGVVGVGGGRLLAACAAALLALALVACYGLYFRRANDEFARCAVPPGELAAALARWAAWHRARVVIAILAFACSLLAL</sequence>
<keyword evidence="1" id="KW-1133">Transmembrane helix</keyword>
<evidence type="ECO:0000256" key="1">
    <source>
        <dbReference type="SAM" id="Phobius"/>
    </source>
</evidence>
<evidence type="ECO:0000313" key="3">
    <source>
        <dbReference type="Proteomes" id="UP000599109"/>
    </source>
</evidence>
<organism evidence="2 3">
    <name type="scientific">Ramlibacter monticola</name>
    <dbReference type="NCBI Taxonomy" id="1926872"/>
    <lineage>
        <taxon>Bacteria</taxon>
        <taxon>Pseudomonadati</taxon>
        <taxon>Pseudomonadota</taxon>
        <taxon>Betaproteobacteria</taxon>
        <taxon>Burkholderiales</taxon>
        <taxon>Comamonadaceae</taxon>
        <taxon>Ramlibacter</taxon>
    </lineage>
</organism>
<name>A0A937CP99_9BURK</name>
<protein>
    <submittedName>
        <fullName evidence="2">DUF1772 domain-containing protein</fullName>
    </submittedName>
</protein>
<comment type="caution">
    <text evidence="2">The sequence shown here is derived from an EMBL/GenBank/DDBJ whole genome shotgun (WGS) entry which is preliminary data.</text>
</comment>
<dbReference type="Proteomes" id="UP000599109">
    <property type="component" value="Unassembled WGS sequence"/>
</dbReference>
<reference evidence="2 3" key="1">
    <citation type="journal article" date="2017" name="Int. J. Syst. Evol. Microbiol.">
        <title>Ramlibacter monticola sp. nov., isolated from forest soil.</title>
        <authorList>
            <person name="Chaudhary D.K."/>
            <person name="Kim J."/>
        </authorList>
    </citation>
    <scope>NUCLEOTIDE SEQUENCE [LARGE SCALE GENOMIC DNA]</scope>
    <source>
        <strain evidence="2 3">KACC 19175</strain>
    </source>
</reference>
<keyword evidence="1" id="KW-0812">Transmembrane</keyword>
<dbReference type="EMBL" id="JAEQNE010000001">
    <property type="protein sequence ID" value="MBL0389775.1"/>
    <property type="molecule type" value="Genomic_DNA"/>
</dbReference>
<feature type="transmembrane region" description="Helical" evidence="1">
    <location>
        <begin position="88"/>
        <end position="108"/>
    </location>
</feature>
<keyword evidence="3" id="KW-1185">Reference proteome</keyword>
<proteinExistence type="predicted"/>
<dbReference type="AlphaFoldDB" id="A0A937CP99"/>
<dbReference type="RefSeq" id="WP_201672373.1">
    <property type="nucleotide sequence ID" value="NZ_JAEQNE010000001.1"/>
</dbReference>
<gene>
    <name evidence="2" type="ORF">JJ685_01330</name>
</gene>
<feature type="transmembrane region" description="Helical" evidence="1">
    <location>
        <begin position="59"/>
        <end position="81"/>
    </location>
</feature>
<keyword evidence="1" id="KW-0472">Membrane</keyword>